<dbReference type="RefSeq" id="WP_005371265.1">
    <property type="nucleotide sequence ID" value="NZ_CM001475.1"/>
</dbReference>
<keyword evidence="2" id="KW-1185">Reference proteome</keyword>
<dbReference type="HOGENOM" id="CLU_2193822_0_0_6"/>
<protein>
    <submittedName>
        <fullName evidence="1">Uncharacterized protein</fullName>
    </submittedName>
</protein>
<reference evidence="1 2" key="1">
    <citation type="journal article" date="2013" name="Genome Announc.">
        <title>Genome Sequence of the Obligate Gammaproteobacterial Methanotroph Methylomicrobium album Strain BG8.</title>
        <authorList>
            <person name="Kits K.D."/>
            <person name="Kalyuzhnaya M.G."/>
            <person name="Klotz M.G."/>
            <person name="Jetten M.S."/>
            <person name="Op den Camp H.J."/>
            <person name="Vuilleumier S."/>
            <person name="Bringel F."/>
            <person name="Dispirito A.A."/>
            <person name="Murrell J.C."/>
            <person name="Bruce D."/>
            <person name="Cheng J.F."/>
            <person name="Copeland A."/>
            <person name="Goodwin L."/>
            <person name="Hauser L."/>
            <person name="Lajus A."/>
            <person name="Land M.L."/>
            <person name="Lapidus A."/>
            <person name="Lucas S."/>
            <person name="Medigue C."/>
            <person name="Pitluck S."/>
            <person name="Woyke T."/>
            <person name="Zeytun A."/>
            <person name="Stein L.Y."/>
        </authorList>
    </citation>
    <scope>NUCLEOTIDE SEQUENCE [LARGE SCALE GENOMIC DNA]</scope>
    <source>
        <strain evidence="1 2">BG8</strain>
    </source>
</reference>
<organism evidence="1 2">
    <name type="scientific">Methylomicrobium album BG8</name>
    <dbReference type="NCBI Taxonomy" id="686340"/>
    <lineage>
        <taxon>Bacteria</taxon>
        <taxon>Pseudomonadati</taxon>
        <taxon>Pseudomonadota</taxon>
        <taxon>Gammaproteobacteria</taxon>
        <taxon>Methylococcales</taxon>
        <taxon>Methylococcaceae</taxon>
        <taxon>Methylomicrobium</taxon>
    </lineage>
</organism>
<dbReference type="Proteomes" id="UP000005090">
    <property type="component" value="Chromosome"/>
</dbReference>
<proteinExistence type="predicted"/>
<dbReference type="eggNOG" id="ENOG5031N1H">
    <property type="taxonomic scope" value="Bacteria"/>
</dbReference>
<accession>H8GM68</accession>
<gene>
    <name evidence="1" type="ORF">Metal_1652</name>
</gene>
<sequence>MQIRRFLILNLLFAAHPAFTETHEHEMQVQNSPCLGQTVEEVLKTKIHTRSQRDLGWQTFHEEDHVEVERAFLMNKSMQLRFRWRINADGSITPVSKRAESLCTPEEE</sequence>
<evidence type="ECO:0000313" key="1">
    <source>
        <dbReference type="EMBL" id="EIC29429.1"/>
    </source>
</evidence>
<dbReference type="STRING" id="686340.Metal_1652"/>
<evidence type="ECO:0000313" key="2">
    <source>
        <dbReference type="Proteomes" id="UP000005090"/>
    </source>
</evidence>
<name>H8GM68_METAL</name>
<dbReference type="AlphaFoldDB" id="H8GM68"/>
<dbReference type="EMBL" id="CM001475">
    <property type="protein sequence ID" value="EIC29429.1"/>
    <property type="molecule type" value="Genomic_DNA"/>
</dbReference>